<name>A0A9P0DC58_9CUCU</name>
<dbReference type="InterPro" id="IPR049012">
    <property type="entry name" value="Mutator_transp_dom"/>
</dbReference>
<dbReference type="EMBL" id="OV651821">
    <property type="protein sequence ID" value="CAH1115824.1"/>
    <property type="molecule type" value="Genomic_DNA"/>
</dbReference>
<dbReference type="OrthoDB" id="10069847at2759"/>
<dbReference type="Pfam" id="PF20700">
    <property type="entry name" value="Mutator"/>
    <property type="match status" value="1"/>
</dbReference>
<proteinExistence type="predicted"/>
<gene>
    <name evidence="2" type="ORF">PSYICH_LOCUS15592</name>
</gene>
<dbReference type="AlphaFoldDB" id="A0A9P0DC58"/>
<keyword evidence="3" id="KW-1185">Reference proteome</keyword>
<protein>
    <recommendedName>
        <fullName evidence="1">Mutator-like transposase domain-containing protein</fullName>
    </recommendedName>
</protein>
<organism evidence="2 3">
    <name type="scientific">Psylliodes chrysocephalus</name>
    <dbReference type="NCBI Taxonomy" id="3402493"/>
    <lineage>
        <taxon>Eukaryota</taxon>
        <taxon>Metazoa</taxon>
        <taxon>Ecdysozoa</taxon>
        <taxon>Arthropoda</taxon>
        <taxon>Hexapoda</taxon>
        <taxon>Insecta</taxon>
        <taxon>Pterygota</taxon>
        <taxon>Neoptera</taxon>
        <taxon>Endopterygota</taxon>
        <taxon>Coleoptera</taxon>
        <taxon>Polyphaga</taxon>
        <taxon>Cucujiformia</taxon>
        <taxon>Chrysomeloidea</taxon>
        <taxon>Chrysomelidae</taxon>
        <taxon>Galerucinae</taxon>
        <taxon>Alticini</taxon>
        <taxon>Psylliodes</taxon>
    </lineage>
</organism>
<evidence type="ECO:0000313" key="3">
    <source>
        <dbReference type="Proteomes" id="UP001153636"/>
    </source>
</evidence>
<evidence type="ECO:0000259" key="1">
    <source>
        <dbReference type="Pfam" id="PF20700"/>
    </source>
</evidence>
<sequence>MCNMTFQITTSQDTQDNVNKDAVIGVTSIGSAFAHLEQISVSLDIPCMSQRLYSKVHDKISDALEETSMQIMKDAAEEKRRLAIAEGDVDKNRTPLITIVVDDGCESYGQKCEKPDMTGSEYLEAKTKFLGEIKKNNEEILEIESLTREQADSDIWVLERRKRLIAAMFGSSPVPGTSKYTLFVEERRTPILFANTATIPTIVASSKPGQRKRKQNATILTATPLKDILDEKEKKKAESNKIGK</sequence>
<accession>A0A9P0DC58</accession>
<reference evidence="2" key="1">
    <citation type="submission" date="2022-01" db="EMBL/GenBank/DDBJ databases">
        <authorList>
            <person name="King R."/>
        </authorList>
    </citation>
    <scope>NUCLEOTIDE SEQUENCE</scope>
</reference>
<evidence type="ECO:0000313" key="2">
    <source>
        <dbReference type="EMBL" id="CAH1115824.1"/>
    </source>
</evidence>
<feature type="domain" description="Mutator-like transposase" evidence="1">
    <location>
        <begin position="1"/>
        <end position="107"/>
    </location>
</feature>
<dbReference type="Proteomes" id="UP001153636">
    <property type="component" value="Chromosome 9"/>
</dbReference>